<evidence type="ECO:0000313" key="2">
    <source>
        <dbReference type="Proteomes" id="UP000887013"/>
    </source>
</evidence>
<comment type="caution">
    <text evidence="1">The sequence shown here is derived from an EMBL/GenBank/DDBJ whole genome shotgun (WGS) entry which is preliminary data.</text>
</comment>
<reference evidence="1" key="1">
    <citation type="submission" date="2020-08" db="EMBL/GenBank/DDBJ databases">
        <title>Multicomponent nature underlies the extraordinary mechanical properties of spider dragline silk.</title>
        <authorList>
            <person name="Kono N."/>
            <person name="Nakamura H."/>
            <person name="Mori M."/>
            <person name="Yoshida Y."/>
            <person name="Ohtoshi R."/>
            <person name="Malay A.D."/>
            <person name="Moran D.A.P."/>
            <person name="Tomita M."/>
            <person name="Numata K."/>
            <person name="Arakawa K."/>
        </authorList>
    </citation>
    <scope>NUCLEOTIDE SEQUENCE</scope>
</reference>
<keyword evidence="2" id="KW-1185">Reference proteome</keyword>
<dbReference type="EMBL" id="BMAW01122511">
    <property type="protein sequence ID" value="GFT99176.1"/>
    <property type="molecule type" value="Genomic_DNA"/>
</dbReference>
<feature type="non-terminal residue" evidence="1">
    <location>
        <position position="46"/>
    </location>
</feature>
<protein>
    <submittedName>
        <fullName evidence="1">Uncharacterized protein</fullName>
    </submittedName>
</protein>
<organism evidence="1 2">
    <name type="scientific">Nephila pilipes</name>
    <name type="common">Giant wood spider</name>
    <name type="synonym">Nephila maculata</name>
    <dbReference type="NCBI Taxonomy" id="299642"/>
    <lineage>
        <taxon>Eukaryota</taxon>
        <taxon>Metazoa</taxon>
        <taxon>Ecdysozoa</taxon>
        <taxon>Arthropoda</taxon>
        <taxon>Chelicerata</taxon>
        <taxon>Arachnida</taxon>
        <taxon>Araneae</taxon>
        <taxon>Araneomorphae</taxon>
        <taxon>Entelegynae</taxon>
        <taxon>Araneoidea</taxon>
        <taxon>Nephilidae</taxon>
        <taxon>Nephila</taxon>
    </lineage>
</organism>
<evidence type="ECO:0000313" key="1">
    <source>
        <dbReference type="EMBL" id="GFT99176.1"/>
    </source>
</evidence>
<sequence length="46" mass="4783">MSVSAAYISLTSIILVEMVGLDRLTNSFGLLSLFRGASSILGPPLA</sequence>
<gene>
    <name evidence="1" type="ORF">NPIL_265441</name>
</gene>
<dbReference type="Proteomes" id="UP000887013">
    <property type="component" value="Unassembled WGS sequence"/>
</dbReference>
<proteinExistence type="predicted"/>
<name>A0A8X6Q4T5_NEPPI</name>
<accession>A0A8X6Q4T5</accession>
<dbReference type="AlphaFoldDB" id="A0A8X6Q4T5"/>
<dbReference type="OrthoDB" id="6499973at2759"/>